<feature type="region of interest" description="Disordered" evidence="1">
    <location>
        <begin position="77"/>
        <end position="98"/>
    </location>
</feature>
<evidence type="ECO:0000313" key="3">
    <source>
        <dbReference type="Proteomes" id="UP001054854"/>
    </source>
</evidence>
<name>A0ABQ3TW58_STRHY</name>
<dbReference type="EMBL" id="BNEK01000003">
    <property type="protein sequence ID" value="GHJ27534.1"/>
    <property type="molecule type" value="Genomic_DNA"/>
</dbReference>
<protein>
    <submittedName>
        <fullName evidence="2">Uncharacterized protein</fullName>
    </submittedName>
</protein>
<comment type="caution">
    <text evidence="2">The sequence shown here is derived from an EMBL/GenBank/DDBJ whole genome shotgun (WGS) entry which is preliminary data.</text>
</comment>
<proteinExistence type="predicted"/>
<evidence type="ECO:0000313" key="2">
    <source>
        <dbReference type="EMBL" id="GHJ27534.1"/>
    </source>
</evidence>
<sequence length="98" mass="9907">MPEGATSGGPRGKPWPSGHAASGRTTPATPRRGVLLRPRRAGGPLYRAGRAAAEGCAGWPSRAGYAGRAAPAKGMSAMEATRTGAPGCGAWIMRPPPM</sequence>
<accession>A0ABQ3TW58</accession>
<feature type="region of interest" description="Disordered" evidence="1">
    <location>
        <begin position="1"/>
        <end position="41"/>
    </location>
</feature>
<organism evidence="2 3">
    <name type="scientific">Streptomyces hygroscopicus</name>
    <dbReference type="NCBI Taxonomy" id="1912"/>
    <lineage>
        <taxon>Bacteria</taxon>
        <taxon>Bacillati</taxon>
        <taxon>Actinomycetota</taxon>
        <taxon>Actinomycetes</taxon>
        <taxon>Kitasatosporales</taxon>
        <taxon>Streptomycetaceae</taxon>
        <taxon>Streptomyces</taxon>
        <taxon>Streptomyces violaceusniger group</taxon>
    </lineage>
</organism>
<reference evidence="2" key="1">
    <citation type="submission" date="2024-05" db="EMBL/GenBank/DDBJ databases">
        <title>Whole genome shotgun sequence of Streptomyces hygroscopicus NBRC 113678.</title>
        <authorList>
            <person name="Komaki H."/>
            <person name="Tamura T."/>
        </authorList>
    </citation>
    <scope>NUCLEOTIDE SEQUENCE</scope>
    <source>
        <strain evidence="2">N11-34</strain>
    </source>
</reference>
<gene>
    <name evidence="2" type="ORF">TPA0910_19670</name>
</gene>
<dbReference type="Proteomes" id="UP001054854">
    <property type="component" value="Unassembled WGS sequence"/>
</dbReference>
<evidence type="ECO:0000256" key="1">
    <source>
        <dbReference type="SAM" id="MobiDB-lite"/>
    </source>
</evidence>
<keyword evidence="3" id="KW-1185">Reference proteome</keyword>
<feature type="compositionally biased region" description="Gly residues" evidence="1">
    <location>
        <begin position="1"/>
        <end position="11"/>
    </location>
</feature>